<dbReference type="EMBL" id="RBZV01000016">
    <property type="protein sequence ID" value="RKP43847.1"/>
    <property type="molecule type" value="Genomic_DNA"/>
</dbReference>
<keyword evidence="3" id="KW-1185">Reference proteome</keyword>
<keyword evidence="1" id="KW-0812">Transmembrane</keyword>
<protein>
    <submittedName>
        <fullName evidence="2">Uncharacterized protein</fullName>
    </submittedName>
</protein>
<keyword evidence="1" id="KW-1133">Transmembrane helix</keyword>
<dbReference type="RefSeq" id="WP_121281462.1">
    <property type="nucleotide sequence ID" value="NZ_RBZV01000016.1"/>
</dbReference>
<evidence type="ECO:0000313" key="2">
    <source>
        <dbReference type="EMBL" id="RKP43847.1"/>
    </source>
</evidence>
<dbReference type="Proteomes" id="UP000280434">
    <property type="component" value="Unassembled WGS sequence"/>
</dbReference>
<proteinExistence type="predicted"/>
<feature type="transmembrane region" description="Helical" evidence="1">
    <location>
        <begin position="41"/>
        <end position="59"/>
    </location>
</feature>
<keyword evidence="1" id="KW-0472">Membrane</keyword>
<accession>A0A494WZF4</accession>
<evidence type="ECO:0000313" key="3">
    <source>
        <dbReference type="Proteomes" id="UP000280434"/>
    </source>
</evidence>
<reference evidence="2 3" key="1">
    <citation type="submission" date="2018-10" db="EMBL/GenBank/DDBJ databases">
        <title>Paraburkholderia sp. 7MK8-2, isolated from soil.</title>
        <authorList>
            <person name="Gao Z.-H."/>
            <person name="Qiu L.-H."/>
        </authorList>
    </citation>
    <scope>NUCLEOTIDE SEQUENCE [LARGE SCALE GENOMIC DNA]</scope>
    <source>
        <strain evidence="2 3">7MK8-2</strain>
    </source>
</reference>
<dbReference type="AlphaFoldDB" id="A0A494WZF4"/>
<gene>
    <name evidence="2" type="ORF">D7S89_24505</name>
</gene>
<sequence>MKKRFLFVLDAAVILVVVCFFLSICYRMAFPMWRYDRQISFVQLFMILPVATGGLWLLFRMLRKDRSNTCFYKFCRWMADGEPNRRLLVTAVGAVTFICIMEFISFVMKVAL</sequence>
<comment type="caution">
    <text evidence="2">The sequence shown here is derived from an EMBL/GenBank/DDBJ whole genome shotgun (WGS) entry which is preliminary data.</text>
</comment>
<evidence type="ECO:0000256" key="1">
    <source>
        <dbReference type="SAM" id="Phobius"/>
    </source>
</evidence>
<feature type="transmembrane region" description="Helical" evidence="1">
    <location>
        <begin position="7"/>
        <end position="29"/>
    </location>
</feature>
<organism evidence="2 3">
    <name type="scientific">Trinickia fusca</name>
    <dbReference type="NCBI Taxonomy" id="2419777"/>
    <lineage>
        <taxon>Bacteria</taxon>
        <taxon>Pseudomonadati</taxon>
        <taxon>Pseudomonadota</taxon>
        <taxon>Betaproteobacteria</taxon>
        <taxon>Burkholderiales</taxon>
        <taxon>Burkholderiaceae</taxon>
        <taxon>Trinickia</taxon>
    </lineage>
</organism>
<feature type="transmembrane region" description="Helical" evidence="1">
    <location>
        <begin position="87"/>
        <end position="108"/>
    </location>
</feature>
<name>A0A494WZF4_9BURK</name>